<keyword evidence="1" id="KW-0472">Membrane</keyword>
<evidence type="ECO:0000313" key="3">
    <source>
        <dbReference type="Proteomes" id="UP000050833"/>
    </source>
</evidence>
<reference evidence="2 3" key="1">
    <citation type="submission" date="2015-10" db="EMBL/GenBank/DDBJ databases">
        <title>Butyribacter intestini gen. nov., sp. nov., a butyric acid-producing bacterium of the family Lachnospiraceae isolated from the human faeces.</title>
        <authorList>
            <person name="Zou Y."/>
            <person name="Xue W."/>
            <person name="Luo G."/>
            <person name="Lv M."/>
        </authorList>
    </citation>
    <scope>NUCLEOTIDE SEQUENCE [LARGE SCALE GENOMIC DNA]</scope>
    <source>
        <strain evidence="2 3">TF01-11</strain>
    </source>
</reference>
<organism evidence="2 3">
    <name type="scientific">Butyribacter intestini</name>
    <dbReference type="NCBI Taxonomy" id="1703332"/>
    <lineage>
        <taxon>Bacteria</taxon>
        <taxon>Bacillati</taxon>
        <taxon>Bacillota</taxon>
        <taxon>Clostridia</taxon>
        <taxon>Lachnospirales</taxon>
        <taxon>Lachnospiraceae</taxon>
        <taxon>Butyribacter</taxon>
    </lineage>
</organism>
<feature type="transmembrane region" description="Helical" evidence="1">
    <location>
        <begin position="61"/>
        <end position="81"/>
    </location>
</feature>
<dbReference type="PANTHER" id="PTHR37314">
    <property type="entry name" value="SLR0142 PROTEIN"/>
    <property type="match status" value="1"/>
</dbReference>
<keyword evidence="1" id="KW-0812">Transmembrane</keyword>
<name>A0AAW3JTR5_9FIRM</name>
<dbReference type="PANTHER" id="PTHR37314:SF4">
    <property type="entry name" value="UPF0700 TRANSMEMBRANE PROTEIN YOAK"/>
    <property type="match status" value="1"/>
</dbReference>
<feature type="transmembrane region" description="Helical" evidence="1">
    <location>
        <begin position="172"/>
        <end position="194"/>
    </location>
</feature>
<dbReference type="Pfam" id="PF06912">
    <property type="entry name" value="DUF1275"/>
    <property type="match status" value="1"/>
</dbReference>
<evidence type="ECO:0008006" key="4">
    <source>
        <dbReference type="Google" id="ProtNLM"/>
    </source>
</evidence>
<dbReference type="RefSeq" id="WP_055941069.1">
    <property type="nucleotide sequence ID" value="NZ_JAQDCV010000010.1"/>
</dbReference>
<sequence>MNSESEVSDDFRKKLHCTMAFIGGYIGAYALLNRADVFGNAQTSNLIHVAMSIVGTDFLDLFIRLGGVFLYMAGVTLVVIWQKITKISVHYLAVVVDAFAFIMLGFFPKDMDIIVSLYPIFFAAAVQWTSFSGVYGYNCSTIFSTNNLKQFTMAGVEYICSHDKKFSHKAKFYGSVLITYHFGVACEFFVNQVFGIKSSWFGLVAVAIAFVMVAVEQGTLSGIFGMISGVKRTA</sequence>
<feature type="transmembrane region" description="Helical" evidence="1">
    <location>
        <begin position="113"/>
        <end position="137"/>
    </location>
</feature>
<proteinExistence type="predicted"/>
<accession>A0AAW3JTR5</accession>
<protein>
    <recommendedName>
        <fullName evidence="4">DUF1275 domain-containing protein</fullName>
    </recommendedName>
</protein>
<keyword evidence="3" id="KW-1185">Reference proteome</keyword>
<comment type="caution">
    <text evidence="2">The sequence shown here is derived from an EMBL/GenBank/DDBJ whole genome shotgun (WGS) entry which is preliminary data.</text>
</comment>
<dbReference type="Proteomes" id="UP000050833">
    <property type="component" value="Unassembled WGS sequence"/>
</dbReference>
<keyword evidence="1" id="KW-1133">Transmembrane helix</keyword>
<feature type="transmembrane region" description="Helical" evidence="1">
    <location>
        <begin position="200"/>
        <end position="227"/>
    </location>
</feature>
<evidence type="ECO:0000313" key="2">
    <source>
        <dbReference type="EMBL" id="KQC85939.1"/>
    </source>
</evidence>
<feature type="transmembrane region" description="Helical" evidence="1">
    <location>
        <begin position="15"/>
        <end position="32"/>
    </location>
</feature>
<feature type="transmembrane region" description="Helical" evidence="1">
    <location>
        <begin position="88"/>
        <end position="107"/>
    </location>
</feature>
<dbReference type="EMBL" id="LLKB01000001">
    <property type="protein sequence ID" value="KQC85939.1"/>
    <property type="molecule type" value="Genomic_DNA"/>
</dbReference>
<dbReference type="AlphaFoldDB" id="A0AAW3JTR5"/>
<evidence type="ECO:0000256" key="1">
    <source>
        <dbReference type="SAM" id="Phobius"/>
    </source>
</evidence>
<dbReference type="InterPro" id="IPR010699">
    <property type="entry name" value="DUF1275"/>
</dbReference>
<gene>
    <name evidence="2" type="ORF">APZ18_01690</name>
</gene>